<reference evidence="3 4" key="1">
    <citation type="submission" date="2017-07" db="EMBL/GenBank/DDBJ databases">
        <title>Draft whole genome sequences of clinical Proprionibacteriaceae strains.</title>
        <authorList>
            <person name="Bernier A.-M."/>
            <person name="Bernard K."/>
            <person name="Domingo M.-C."/>
        </authorList>
    </citation>
    <scope>NUCLEOTIDE SEQUENCE [LARGE SCALE GENOMIC DNA]</scope>
    <source>
        <strain evidence="3 4">NML 160184</strain>
    </source>
</reference>
<dbReference type="PANTHER" id="PTHR40254:SF1">
    <property type="entry name" value="BLR0577 PROTEIN"/>
    <property type="match status" value="1"/>
</dbReference>
<sequence length="645" mass="70614">MIARAARLIDHGRTEAAQCVTFVGAGPSAAGVLERLAENQAVLDARPLVVHLIDPYPPGSGHIWRDEQSGLLKLNSMAGDVTMYTDETATIEGPIAPGPDLAEWAAAARSGEIEVDLEDELAAEVARLGPTTFPTRRLHQRYLAWCLDRSIERLAPGSQVRWHADEVVRVEEGPGGAQVVVLASGVELTTDLVIYSFGHLGSRPQGDAVALAEFARESGATYFPPAFTADVNHDQIRPGEEVLVRGMGLAAIDLMVLLAEGRGGRFVRDGGLRYLPSGREPRLLIGSRRGVPYRSKIAQELRGQPYQPRYFTLAVAREIEARGSIDFRRDLWPVLRQEMLHAYYLELFTGTPARVRLGWEEFLARFDEADLDSAAYADLIAEAVPDPADRLDLTQLDRPLAGVECADSTQLQEWMRDHLRTDLERRTDARFSENSALFVGLLRSFMALAELSASPAWQPESYRREFRGRWFKFFSYIASGPPGERVEELIALSEAGVVEFLGADLQVATDAETGEFVATTTTLPGERRARTLIDAWLPDPSIDDTDSAVLRDLIDSGAGRQKAAGAIPSGCLEVRDVDGRVIRADGTPHPRRYAVGPGTSGPQAGAFSRPRTNALSFRRWDAIARAVLTELAALRTSAEPERAAS</sequence>
<accession>A0A255EGZ0</accession>
<evidence type="ECO:0000313" key="3">
    <source>
        <dbReference type="EMBL" id="OYN88875.1"/>
    </source>
</evidence>
<proteinExistence type="predicted"/>
<protein>
    <submittedName>
        <fullName evidence="3">Adenylate cyclase</fullName>
    </submittedName>
</protein>
<name>A0A255EGZ0_9ACTN</name>
<gene>
    <name evidence="3" type="ORF">CGZ92_04015</name>
</gene>
<dbReference type="AlphaFoldDB" id="A0A255EGZ0"/>
<feature type="domain" description="FAD-dependent urate hydroxylase HpyO/Asp monooxygenase CreE-like FAD/NAD(P)-binding" evidence="2">
    <location>
        <begin position="22"/>
        <end position="199"/>
    </location>
</feature>
<dbReference type="EMBL" id="NMVI01000011">
    <property type="protein sequence ID" value="OYN88875.1"/>
    <property type="molecule type" value="Genomic_DNA"/>
</dbReference>
<comment type="caution">
    <text evidence="3">The sequence shown here is derived from an EMBL/GenBank/DDBJ whole genome shotgun (WGS) entry which is preliminary data.</text>
</comment>
<dbReference type="Gene3D" id="3.50.50.60">
    <property type="entry name" value="FAD/NAD(P)-binding domain"/>
    <property type="match status" value="1"/>
</dbReference>
<feature type="region of interest" description="Disordered" evidence="1">
    <location>
        <begin position="587"/>
        <end position="609"/>
    </location>
</feature>
<dbReference type="SUPFAM" id="SSF51905">
    <property type="entry name" value="FAD/NAD(P)-binding domain"/>
    <property type="match status" value="1"/>
</dbReference>
<evidence type="ECO:0000259" key="2">
    <source>
        <dbReference type="Pfam" id="PF13454"/>
    </source>
</evidence>
<dbReference type="InterPro" id="IPR038732">
    <property type="entry name" value="HpyO/CreE_NAD-binding"/>
</dbReference>
<dbReference type="InterPro" id="IPR052189">
    <property type="entry name" value="L-asp_N-monooxygenase_NS-form"/>
</dbReference>
<dbReference type="PANTHER" id="PTHR40254">
    <property type="entry name" value="BLR0577 PROTEIN"/>
    <property type="match status" value="1"/>
</dbReference>
<dbReference type="InterPro" id="IPR036188">
    <property type="entry name" value="FAD/NAD-bd_sf"/>
</dbReference>
<dbReference type="RefSeq" id="WP_094450090.1">
    <property type="nucleotide sequence ID" value="NZ_NMVI01000011.1"/>
</dbReference>
<organism evidence="3 4">
    <name type="scientific">Parenemella sanctibonifatiensis</name>
    <dbReference type="NCBI Taxonomy" id="2016505"/>
    <lineage>
        <taxon>Bacteria</taxon>
        <taxon>Bacillati</taxon>
        <taxon>Actinomycetota</taxon>
        <taxon>Actinomycetes</taxon>
        <taxon>Propionibacteriales</taxon>
        <taxon>Propionibacteriaceae</taxon>
        <taxon>Parenemella</taxon>
    </lineage>
</organism>
<evidence type="ECO:0000313" key="4">
    <source>
        <dbReference type="Proteomes" id="UP000216533"/>
    </source>
</evidence>
<dbReference type="Proteomes" id="UP000216533">
    <property type="component" value="Unassembled WGS sequence"/>
</dbReference>
<evidence type="ECO:0000256" key="1">
    <source>
        <dbReference type="SAM" id="MobiDB-lite"/>
    </source>
</evidence>
<dbReference type="Pfam" id="PF13454">
    <property type="entry name" value="NAD_binding_9"/>
    <property type="match status" value="1"/>
</dbReference>